<accession>A0A8H5YQY2</accession>
<dbReference type="Proteomes" id="UP000544331">
    <property type="component" value="Unassembled WGS sequence"/>
</dbReference>
<keyword evidence="1" id="KW-0732">Signal</keyword>
<feature type="signal peptide" evidence="1">
    <location>
        <begin position="1"/>
        <end position="23"/>
    </location>
</feature>
<proteinExistence type="predicted"/>
<sequence length="51" mass="5415">MKVSIALFSVLAGLAVASPAANAKMVERCFSLINEQSDHEHSIDMHGDSSV</sequence>
<keyword evidence="3" id="KW-1185">Reference proteome</keyword>
<name>A0A8H5YQY2_9HYPO</name>
<feature type="non-terminal residue" evidence="2">
    <location>
        <position position="1"/>
    </location>
</feature>
<gene>
    <name evidence="2" type="ORF">FMUND_6532</name>
</gene>
<reference evidence="2 3" key="1">
    <citation type="submission" date="2020-05" db="EMBL/GenBank/DDBJ databases">
        <title>Identification and distribution of gene clusters putatively required for synthesis of sphingolipid metabolism inhibitors in phylogenetically diverse species of the filamentous fungus Fusarium.</title>
        <authorList>
            <person name="Kim H.-S."/>
            <person name="Busman M."/>
            <person name="Brown D.W."/>
            <person name="Divon H."/>
            <person name="Uhlig S."/>
            <person name="Proctor R.H."/>
        </authorList>
    </citation>
    <scope>NUCLEOTIDE SEQUENCE [LARGE SCALE GENOMIC DNA]</scope>
    <source>
        <strain evidence="2 3">NRRL 66235</strain>
    </source>
</reference>
<evidence type="ECO:0000313" key="2">
    <source>
        <dbReference type="EMBL" id="KAF5716071.1"/>
    </source>
</evidence>
<dbReference type="EMBL" id="JAAOAN010000213">
    <property type="protein sequence ID" value="KAF5716071.1"/>
    <property type="molecule type" value="Genomic_DNA"/>
</dbReference>
<organism evidence="2 3">
    <name type="scientific">Fusarium mundagurra</name>
    <dbReference type="NCBI Taxonomy" id="1567541"/>
    <lineage>
        <taxon>Eukaryota</taxon>
        <taxon>Fungi</taxon>
        <taxon>Dikarya</taxon>
        <taxon>Ascomycota</taxon>
        <taxon>Pezizomycotina</taxon>
        <taxon>Sordariomycetes</taxon>
        <taxon>Hypocreomycetidae</taxon>
        <taxon>Hypocreales</taxon>
        <taxon>Nectriaceae</taxon>
        <taxon>Fusarium</taxon>
        <taxon>Fusarium fujikuroi species complex</taxon>
    </lineage>
</organism>
<dbReference type="AlphaFoldDB" id="A0A8H5YQY2"/>
<protein>
    <submittedName>
        <fullName evidence="2">Uncharacterized protein</fullName>
    </submittedName>
</protein>
<comment type="caution">
    <text evidence="2">The sequence shown here is derived from an EMBL/GenBank/DDBJ whole genome shotgun (WGS) entry which is preliminary data.</text>
</comment>
<feature type="chain" id="PRO_5034501014" evidence="1">
    <location>
        <begin position="24"/>
        <end position="51"/>
    </location>
</feature>
<evidence type="ECO:0000256" key="1">
    <source>
        <dbReference type="SAM" id="SignalP"/>
    </source>
</evidence>
<evidence type="ECO:0000313" key="3">
    <source>
        <dbReference type="Proteomes" id="UP000544331"/>
    </source>
</evidence>